<dbReference type="GO" id="GO:0003684">
    <property type="term" value="F:damaged DNA binding"/>
    <property type="evidence" value="ECO:0007669"/>
    <property type="project" value="InterPro"/>
</dbReference>
<gene>
    <name evidence="19" type="ORF">BDP27DRAFT_1320133</name>
</gene>
<dbReference type="Proteomes" id="UP000772434">
    <property type="component" value="Unassembled WGS sequence"/>
</dbReference>
<dbReference type="GO" id="GO:0000723">
    <property type="term" value="P:telomere maintenance"/>
    <property type="evidence" value="ECO:0007669"/>
    <property type="project" value="InterPro"/>
</dbReference>
<dbReference type="InterPro" id="IPR005160">
    <property type="entry name" value="Ku_C"/>
</dbReference>
<dbReference type="Pfam" id="PF02735">
    <property type="entry name" value="Ku"/>
    <property type="match status" value="1"/>
</dbReference>
<dbReference type="PANTHER" id="PTHR12604">
    <property type="entry name" value="KU AUTOANTIGEN DNA HELICASE"/>
    <property type="match status" value="1"/>
</dbReference>
<evidence type="ECO:0000256" key="3">
    <source>
        <dbReference type="ARBA" id="ARBA00005240"/>
    </source>
</evidence>
<keyword evidence="15" id="KW-0234">DNA repair</keyword>
<dbReference type="AlphaFoldDB" id="A0A9P5Q0Q8"/>
<dbReference type="SUPFAM" id="SSF53300">
    <property type="entry name" value="vWA-like"/>
    <property type="match status" value="1"/>
</dbReference>
<evidence type="ECO:0000256" key="15">
    <source>
        <dbReference type="ARBA" id="ARBA00023204"/>
    </source>
</evidence>
<dbReference type="Gene3D" id="4.10.970.10">
    <property type="entry name" value="Ku70, bridge and pillars"/>
    <property type="match status" value="1"/>
</dbReference>
<dbReference type="GO" id="GO:0000781">
    <property type="term" value="C:chromosome, telomeric region"/>
    <property type="evidence" value="ECO:0007669"/>
    <property type="project" value="UniProtKB-SubCell"/>
</dbReference>
<dbReference type="Gene3D" id="3.40.50.410">
    <property type="entry name" value="von Willebrand factor, type A domain"/>
    <property type="match status" value="1"/>
</dbReference>
<dbReference type="Pfam" id="PF02037">
    <property type="entry name" value="SAP"/>
    <property type="match status" value="1"/>
</dbReference>
<comment type="caution">
    <text evidence="19">The sequence shown here is derived from an EMBL/GenBank/DDBJ whole genome shotgun (WGS) entry which is preliminary data.</text>
</comment>
<dbReference type="EC" id="3.6.4.12" evidence="4"/>
<dbReference type="InterPro" id="IPR047087">
    <property type="entry name" value="KU70_core_dom"/>
</dbReference>
<evidence type="ECO:0000256" key="8">
    <source>
        <dbReference type="ARBA" id="ARBA00022763"/>
    </source>
</evidence>
<dbReference type="CDD" id="cd00788">
    <property type="entry name" value="KU70"/>
    <property type="match status" value="1"/>
</dbReference>
<keyword evidence="13" id="KW-0238">DNA-binding</keyword>
<evidence type="ECO:0000256" key="1">
    <source>
        <dbReference type="ARBA" id="ARBA00004123"/>
    </source>
</evidence>
<dbReference type="InterPro" id="IPR016194">
    <property type="entry name" value="SPOC-like_C_dom_sf"/>
</dbReference>
<evidence type="ECO:0000256" key="17">
    <source>
        <dbReference type="ARBA" id="ARBA00031811"/>
    </source>
</evidence>
<dbReference type="Pfam" id="PF03731">
    <property type="entry name" value="Ku_N"/>
    <property type="match status" value="1"/>
</dbReference>
<keyword evidence="10" id="KW-0347">Helicase</keyword>
<dbReference type="Gene3D" id="1.10.720.30">
    <property type="entry name" value="SAP domain"/>
    <property type="match status" value="1"/>
</dbReference>
<organism evidence="19 20">
    <name type="scientific">Rhodocollybia butyracea</name>
    <dbReference type="NCBI Taxonomy" id="206335"/>
    <lineage>
        <taxon>Eukaryota</taxon>
        <taxon>Fungi</taxon>
        <taxon>Dikarya</taxon>
        <taxon>Basidiomycota</taxon>
        <taxon>Agaricomycotina</taxon>
        <taxon>Agaricomycetes</taxon>
        <taxon>Agaricomycetidae</taxon>
        <taxon>Agaricales</taxon>
        <taxon>Marasmiineae</taxon>
        <taxon>Omphalotaceae</taxon>
        <taxon>Rhodocollybia</taxon>
    </lineage>
</organism>
<dbReference type="SUPFAM" id="SSF100939">
    <property type="entry name" value="SPOC domain-like"/>
    <property type="match status" value="1"/>
</dbReference>
<dbReference type="Gene3D" id="1.10.1600.10">
    <property type="match status" value="1"/>
</dbReference>
<evidence type="ECO:0000256" key="4">
    <source>
        <dbReference type="ARBA" id="ARBA00012551"/>
    </source>
</evidence>
<evidence type="ECO:0000256" key="12">
    <source>
        <dbReference type="ARBA" id="ARBA00022895"/>
    </source>
</evidence>
<evidence type="ECO:0000256" key="2">
    <source>
        <dbReference type="ARBA" id="ARBA00004574"/>
    </source>
</evidence>
<keyword evidence="6" id="KW-0158">Chromosome</keyword>
<dbReference type="SUPFAM" id="SSF68906">
    <property type="entry name" value="SAP domain"/>
    <property type="match status" value="1"/>
</dbReference>
<evidence type="ECO:0000256" key="6">
    <source>
        <dbReference type="ARBA" id="ARBA00022454"/>
    </source>
</evidence>
<evidence type="ECO:0000313" key="19">
    <source>
        <dbReference type="EMBL" id="KAF9072547.1"/>
    </source>
</evidence>
<dbReference type="Gene3D" id="2.40.290.10">
    <property type="match status" value="1"/>
</dbReference>
<reference evidence="19" key="1">
    <citation type="submission" date="2020-11" db="EMBL/GenBank/DDBJ databases">
        <authorList>
            <consortium name="DOE Joint Genome Institute"/>
            <person name="Ahrendt S."/>
            <person name="Riley R."/>
            <person name="Andreopoulos W."/>
            <person name="Labutti K."/>
            <person name="Pangilinan J."/>
            <person name="Ruiz-Duenas F.J."/>
            <person name="Barrasa J.M."/>
            <person name="Sanchez-Garcia M."/>
            <person name="Camarero S."/>
            <person name="Miyauchi S."/>
            <person name="Serrano A."/>
            <person name="Linde D."/>
            <person name="Babiker R."/>
            <person name="Drula E."/>
            <person name="Ayuso-Fernandez I."/>
            <person name="Pacheco R."/>
            <person name="Padilla G."/>
            <person name="Ferreira P."/>
            <person name="Barriuso J."/>
            <person name="Kellner H."/>
            <person name="Castanera R."/>
            <person name="Alfaro M."/>
            <person name="Ramirez L."/>
            <person name="Pisabarro A.G."/>
            <person name="Kuo A."/>
            <person name="Tritt A."/>
            <person name="Lipzen A."/>
            <person name="He G."/>
            <person name="Yan M."/>
            <person name="Ng V."/>
            <person name="Cullen D."/>
            <person name="Martin F."/>
            <person name="Rosso M.-N."/>
            <person name="Henrissat B."/>
            <person name="Hibbett D."/>
            <person name="Martinez A.T."/>
            <person name="Grigoriev I.V."/>
        </authorList>
    </citation>
    <scope>NUCLEOTIDE SEQUENCE</scope>
    <source>
        <strain evidence="19">AH 40177</strain>
    </source>
</reference>
<dbReference type="GO" id="GO:0003678">
    <property type="term" value="F:DNA helicase activity"/>
    <property type="evidence" value="ECO:0007669"/>
    <property type="project" value="UniProtKB-EC"/>
</dbReference>
<evidence type="ECO:0000256" key="5">
    <source>
        <dbReference type="ARBA" id="ARBA00021796"/>
    </source>
</evidence>
<keyword evidence="7" id="KW-0547">Nucleotide-binding</keyword>
<evidence type="ECO:0000256" key="16">
    <source>
        <dbReference type="ARBA" id="ARBA00023242"/>
    </source>
</evidence>
<dbReference type="GO" id="GO:0042162">
    <property type="term" value="F:telomeric DNA binding"/>
    <property type="evidence" value="ECO:0007669"/>
    <property type="project" value="InterPro"/>
</dbReference>
<evidence type="ECO:0000313" key="20">
    <source>
        <dbReference type="Proteomes" id="UP000772434"/>
    </source>
</evidence>
<dbReference type="PROSITE" id="PS50800">
    <property type="entry name" value="SAP"/>
    <property type="match status" value="1"/>
</dbReference>
<dbReference type="PIRSF" id="PIRSF003033">
    <property type="entry name" value="Ku70"/>
    <property type="match status" value="1"/>
</dbReference>
<dbReference type="GO" id="GO:0043564">
    <property type="term" value="C:Ku70:Ku80 complex"/>
    <property type="evidence" value="ECO:0007669"/>
    <property type="project" value="InterPro"/>
</dbReference>
<dbReference type="InterPro" id="IPR036465">
    <property type="entry name" value="vWFA_dom_sf"/>
</dbReference>
<feature type="domain" description="SAP" evidence="18">
    <location>
        <begin position="609"/>
        <end position="643"/>
    </location>
</feature>
<name>A0A9P5Q0Q8_9AGAR</name>
<dbReference type="InterPro" id="IPR005161">
    <property type="entry name" value="Ku_N"/>
</dbReference>
<dbReference type="InterPro" id="IPR003034">
    <property type="entry name" value="SAP_dom"/>
</dbReference>
<keyword evidence="20" id="KW-1185">Reference proteome</keyword>
<keyword evidence="14" id="KW-0233">DNA recombination</keyword>
<dbReference type="PANTHER" id="PTHR12604:SF2">
    <property type="entry name" value="X-RAY REPAIR CROSS-COMPLEMENTING PROTEIN 6"/>
    <property type="match status" value="1"/>
</dbReference>
<dbReference type="GO" id="GO:0016787">
    <property type="term" value="F:hydrolase activity"/>
    <property type="evidence" value="ECO:0007669"/>
    <property type="project" value="UniProtKB-KW"/>
</dbReference>
<dbReference type="InterPro" id="IPR027388">
    <property type="entry name" value="Ku70_bridge/pillars_dom_sf"/>
</dbReference>
<dbReference type="InterPro" id="IPR006165">
    <property type="entry name" value="Ku70"/>
</dbReference>
<dbReference type="EMBL" id="JADNRY010000023">
    <property type="protein sequence ID" value="KAF9072547.1"/>
    <property type="molecule type" value="Genomic_DNA"/>
</dbReference>
<keyword evidence="9" id="KW-0378">Hydrolase</keyword>
<dbReference type="GO" id="GO:0006303">
    <property type="term" value="P:double-strand break repair via nonhomologous end joining"/>
    <property type="evidence" value="ECO:0007669"/>
    <property type="project" value="InterPro"/>
</dbReference>
<dbReference type="GO" id="GO:0003690">
    <property type="term" value="F:double-stranded DNA binding"/>
    <property type="evidence" value="ECO:0007669"/>
    <property type="project" value="TreeGrafter"/>
</dbReference>
<keyword evidence="11" id="KW-0067">ATP-binding</keyword>
<keyword evidence="8" id="KW-0227">DNA damage</keyword>
<evidence type="ECO:0000256" key="13">
    <source>
        <dbReference type="ARBA" id="ARBA00023125"/>
    </source>
</evidence>
<keyword evidence="12" id="KW-0779">Telomere</keyword>
<evidence type="ECO:0000256" key="9">
    <source>
        <dbReference type="ARBA" id="ARBA00022801"/>
    </source>
</evidence>
<proteinExistence type="inferred from homology"/>
<dbReference type="OrthoDB" id="761538at2759"/>
<evidence type="ECO:0000256" key="14">
    <source>
        <dbReference type="ARBA" id="ARBA00023172"/>
    </source>
</evidence>
<evidence type="ECO:0000256" key="10">
    <source>
        <dbReference type="ARBA" id="ARBA00022806"/>
    </source>
</evidence>
<accession>A0A9P5Q0Q8</accession>
<evidence type="ECO:0000256" key="11">
    <source>
        <dbReference type="ARBA" id="ARBA00022840"/>
    </source>
</evidence>
<comment type="similarity">
    <text evidence="3">Belongs to the ku70 family.</text>
</comment>
<dbReference type="SMART" id="SM00559">
    <property type="entry name" value="Ku78"/>
    <property type="match status" value="1"/>
</dbReference>
<dbReference type="Pfam" id="PF03730">
    <property type="entry name" value="Ku_C"/>
    <property type="match status" value="1"/>
</dbReference>
<dbReference type="GO" id="GO:0005524">
    <property type="term" value="F:ATP binding"/>
    <property type="evidence" value="ECO:0007669"/>
    <property type="project" value="UniProtKB-KW"/>
</dbReference>
<dbReference type="InterPro" id="IPR006164">
    <property type="entry name" value="DNA_bd_Ku70/Ku80"/>
</dbReference>
<evidence type="ECO:0000259" key="18">
    <source>
        <dbReference type="PROSITE" id="PS50800"/>
    </source>
</evidence>
<dbReference type="SMART" id="SM00513">
    <property type="entry name" value="SAP"/>
    <property type="match status" value="1"/>
</dbReference>
<protein>
    <recommendedName>
        <fullName evidence="5">ATP-dependent DNA helicase II subunit 1</fullName>
        <ecNumber evidence="4">3.6.4.12</ecNumber>
    </recommendedName>
    <alternativeName>
        <fullName evidence="17">ATP-dependent DNA helicase II subunit Ku70</fullName>
    </alternativeName>
</protein>
<comment type="subcellular location">
    <subcellularLocation>
        <location evidence="2">Chromosome</location>
        <location evidence="2">Telomere</location>
    </subcellularLocation>
    <subcellularLocation>
        <location evidence="1">Nucleus</location>
    </subcellularLocation>
</comment>
<evidence type="ECO:0000256" key="7">
    <source>
        <dbReference type="ARBA" id="ARBA00022741"/>
    </source>
</evidence>
<sequence>MAPYDEWNKIEDDDDDELQDNSFFDSKKDVILFCIDCSPSMLELRPDPESEDPNLKTSHLYTALTVAMQLQKRKVVTNPNDSFGILLFNTSRKPETSRKQGSEIKKNMVLFQPIAPISAPAIQELIQLLSDPGDLQKEFPPSGTQVAIGDLFTSCNWVFRDGAPKTATKRVFLITDEDNPHPGHGAKQLRTSAETTLHDLLQAGVGVEPFFIETEEKRFNMNTFYSHVLQNQISEEDDEEEDANVLKQSISISRIEDLLSQMKFREVAKRALFSIPLELAQGFTIGVKGYGLVTEQKRGDYKYFVDLGDRLEVALPKTGLLDEDRQAEVNKSSVVYGMAVVGAAPSNENDGEEDNLTATKVVKSGQRPFYTPDEMRSFRTLGLEPGFKLLGFKPRDTLKFEDNVKHSLFIYPDENTYAGSKRTFTALLKSMVKKKVIGLALGVIRRNANPTFYAVLPQEENVEEMDPAGFHLIPLPFADDIRSAPIEEGYIAPDNLKDAARAWINKMTIKSGYIPDAYPNPALAYHYEQLEASAFQEEFNAAAFEDHTEPKLDLIHKAAGKLLKEWKTELANDESANFVVATTGSKRKGDGAGQMDKDEVLAKFNSGTLAKYKVDELKAFCRGVGLGTTGKKADLIERVEGWCEKNKRK</sequence>
<dbReference type="InterPro" id="IPR036361">
    <property type="entry name" value="SAP_dom_sf"/>
</dbReference>
<dbReference type="GO" id="GO:0006310">
    <property type="term" value="P:DNA recombination"/>
    <property type="evidence" value="ECO:0007669"/>
    <property type="project" value="UniProtKB-KW"/>
</dbReference>
<keyword evidence="16" id="KW-0539">Nucleus</keyword>